<organism evidence="2 3">
    <name type="scientific">Cercophora scortea</name>
    <dbReference type="NCBI Taxonomy" id="314031"/>
    <lineage>
        <taxon>Eukaryota</taxon>
        <taxon>Fungi</taxon>
        <taxon>Dikarya</taxon>
        <taxon>Ascomycota</taxon>
        <taxon>Pezizomycotina</taxon>
        <taxon>Sordariomycetes</taxon>
        <taxon>Sordariomycetidae</taxon>
        <taxon>Sordariales</taxon>
        <taxon>Lasiosphaeriaceae</taxon>
        <taxon>Cercophora</taxon>
    </lineage>
</organism>
<sequence length="140" mass="15461">MKWIMVFPKRDMLTFLTKFCVPPASGAAFRGCIGCVAAHPCVRRIYVLNRNILPSPSSSSRSPGVPRGKTSSKYGSKLRHAHTHARTSCRHSLSISRWHARLRFTAKIYETCGDITQAPSFGAWELTVGNTHTPSLSSMA</sequence>
<gene>
    <name evidence="2" type="ORF">B0T19DRAFT_176768</name>
</gene>
<protein>
    <submittedName>
        <fullName evidence="2">Uncharacterized protein</fullName>
    </submittedName>
</protein>
<reference evidence="2" key="2">
    <citation type="submission" date="2023-06" db="EMBL/GenBank/DDBJ databases">
        <authorList>
            <consortium name="Lawrence Berkeley National Laboratory"/>
            <person name="Haridas S."/>
            <person name="Hensen N."/>
            <person name="Bonometti L."/>
            <person name="Westerberg I."/>
            <person name="Brannstrom I.O."/>
            <person name="Guillou S."/>
            <person name="Cros-Aarteil S."/>
            <person name="Calhoun S."/>
            <person name="Kuo A."/>
            <person name="Mondo S."/>
            <person name="Pangilinan J."/>
            <person name="Riley R."/>
            <person name="Labutti K."/>
            <person name="Andreopoulos B."/>
            <person name="Lipzen A."/>
            <person name="Chen C."/>
            <person name="Yanf M."/>
            <person name="Daum C."/>
            <person name="Ng V."/>
            <person name="Clum A."/>
            <person name="Steindorff A."/>
            <person name="Ohm R."/>
            <person name="Martin F."/>
            <person name="Silar P."/>
            <person name="Natvig D."/>
            <person name="Lalanne C."/>
            <person name="Gautier V."/>
            <person name="Ament-Velasquez S.L."/>
            <person name="Kruys A."/>
            <person name="Hutchinson M.I."/>
            <person name="Powell A.J."/>
            <person name="Barry K."/>
            <person name="Miller A.N."/>
            <person name="Grigoriev I.V."/>
            <person name="Debuchy R."/>
            <person name="Gladieux P."/>
            <person name="Thoren M.H."/>
            <person name="Johannesson H."/>
        </authorList>
    </citation>
    <scope>NUCLEOTIDE SEQUENCE</scope>
    <source>
        <strain evidence="2">SMH4131-1</strain>
    </source>
</reference>
<dbReference type="EMBL" id="JAUEPO010000003">
    <property type="protein sequence ID" value="KAK3327901.1"/>
    <property type="molecule type" value="Genomic_DNA"/>
</dbReference>
<proteinExistence type="predicted"/>
<feature type="compositionally biased region" description="Low complexity" evidence="1">
    <location>
        <begin position="56"/>
        <end position="68"/>
    </location>
</feature>
<keyword evidence="3" id="KW-1185">Reference proteome</keyword>
<evidence type="ECO:0000313" key="3">
    <source>
        <dbReference type="Proteomes" id="UP001286456"/>
    </source>
</evidence>
<dbReference type="Proteomes" id="UP001286456">
    <property type="component" value="Unassembled WGS sequence"/>
</dbReference>
<comment type="caution">
    <text evidence="2">The sequence shown here is derived from an EMBL/GenBank/DDBJ whole genome shotgun (WGS) entry which is preliminary data.</text>
</comment>
<feature type="region of interest" description="Disordered" evidence="1">
    <location>
        <begin position="56"/>
        <end position="76"/>
    </location>
</feature>
<evidence type="ECO:0000313" key="2">
    <source>
        <dbReference type="EMBL" id="KAK3327901.1"/>
    </source>
</evidence>
<name>A0AAE0MCW1_9PEZI</name>
<accession>A0AAE0MCW1</accession>
<evidence type="ECO:0000256" key="1">
    <source>
        <dbReference type="SAM" id="MobiDB-lite"/>
    </source>
</evidence>
<reference evidence="2" key="1">
    <citation type="journal article" date="2023" name="Mol. Phylogenet. Evol.">
        <title>Genome-scale phylogeny and comparative genomics of the fungal order Sordariales.</title>
        <authorList>
            <person name="Hensen N."/>
            <person name="Bonometti L."/>
            <person name="Westerberg I."/>
            <person name="Brannstrom I.O."/>
            <person name="Guillou S."/>
            <person name="Cros-Aarteil S."/>
            <person name="Calhoun S."/>
            <person name="Haridas S."/>
            <person name="Kuo A."/>
            <person name="Mondo S."/>
            <person name="Pangilinan J."/>
            <person name="Riley R."/>
            <person name="LaButti K."/>
            <person name="Andreopoulos B."/>
            <person name="Lipzen A."/>
            <person name="Chen C."/>
            <person name="Yan M."/>
            <person name="Daum C."/>
            <person name="Ng V."/>
            <person name="Clum A."/>
            <person name="Steindorff A."/>
            <person name="Ohm R.A."/>
            <person name="Martin F."/>
            <person name="Silar P."/>
            <person name="Natvig D.O."/>
            <person name="Lalanne C."/>
            <person name="Gautier V."/>
            <person name="Ament-Velasquez S.L."/>
            <person name="Kruys A."/>
            <person name="Hutchinson M.I."/>
            <person name="Powell A.J."/>
            <person name="Barry K."/>
            <person name="Miller A.N."/>
            <person name="Grigoriev I.V."/>
            <person name="Debuchy R."/>
            <person name="Gladieux P."/>
            <person name="Hiltunen Thoren M."/>
            <person name="Johannesson H."/>
        </authorList>
    </citation>
    <scope>NUCLEOTIDE SEQUENCE</scope>
    <source>
        <strain evidence="2">SMH4131-1</strain>
    </source>
</reference>
<dbReference type="AlphaFoldDB" id="A0AAE0MCW1"/>